<dbReference type="AlphaFoldDB" id="A0A6C0DDK5"/>
<evidence type="ECO:0000313" key="2">
    <source>
        <dbReference type="EMBL" id="QHT14492.1"/>
    </source>
</evidence>
<organism evidence="2">
    <name type="scientific">viral metagenome</name>
    <dbReference type="NCBI Taxonomy" id="1070528"/>
    <lineage>
        <taxon>unclassified sequences</taxon>
        <taxon>metagenomes</taxon>
        <taxon>organismal metagenomes</taxon>
    </lineage>
</organism>
<sequence>MSSDKTDVDSEAPVSDSENETTDILSDTEEIEEFEEVYAQLIQIQSTHEQAIVLLERIQKQCSSMQEDAELDLDDMIEDLHQKSLITISETGKNPFSSHLLAMIDSIKN</sequence>
<feature type="region of interest" description="Disordered" evidence="1">
    <location>
        <begin position="1"/>
        <end position="25"/>
    </location>
</feature>
<name>A0A6C0DDK5_9ZZZZ</name>
<evidence type="ECO:0000256" key="1">
    <source>
        <dbReference type="SAM" id="MobiDB-lite"/>
    </source>
</evidence>
<dbReference type="EMBL" id="MN739586">
    <property type="protein sequence ID" value="QHT14492.1"/>
    <property type="molecule type" value="Genomic_DNA"/>
</dbReference>
<accession>A0A6C0DDK5</accession>
<reference evidence="2" key="1">
    <citation type="journal article" date="2020" name="Nature">
        <title>Giant virus diversity and host interactions through global metagenomics.</title>
        <authorList>
            <person name="Schulz F."/>
            <person name="Roux S."/>
            <person name="Paez-Espino D."/>
            <person name="Jungbluth S."/>
            <person name="Walsh D.A."/>
            <person name="Denef V.J."/>
            <person name="McMahon K.D."/>
            <person name="Konstantinidis K.T."/>
            <person name="Eloe-Fadrosh E.A."/>
            <person name="Kyrpides N.C."/>
            <person name="Woyke T."/>
        </authorList>
    </citation>
    <scope>NUCLEOTIDE SEQUENCE</scope>
    <source>
        <strain evidence="2">GVMAG-M-3300023174-141</strain>
    </source>
</reference>
<proteinExistence type="predicted"/>
<protein>
    <submittedName>
        <fullName evidence="2">Uncharacterized protein</fullName>
    </submittedName>
</protein>